<dbReference type="PANTHER" id="PTHR34039:SF1">
    <property type="entry name" value="UPF0102 PROTEIN YRAN"/>
    <property type="match status" value="1"/>
</dbReference>
<evidence type="ECO:0000313" key="3">
    <source>
        <dbReference type="EMBL" id="NSL56511.1"/>
    </source>
</evidence>
<gene>
    <name evidence="3" type="ORF">HJ583_015870</name>
</gene>
<dbReference type="PANTHER" id="PTHR34039">
    <property type="entry name" value="UPF0102 PROTEIN YRAN"/>
    <property type="match status" value="1"/>
</dbReference>
<protein>
    <recommendedName>
        <fullName evidence="2">UPF0102 protein HJ583_015870</fullName>
    </recommendedName>
</protein>
<accession>A0ABX2IIB3</accession>
<organism evidence="3 4">
    <name type="scientific">Uliginosibacterium aquaticum</name>
    <dbReference type="NCBI Taxonomy" id="2731212"/>
    <lineage>
        <taxon>Bacteria</taxon>
        <taxon>Pseudomonadati</taxon>
        <taxon>Pseudomonadota</taxon>
        <taxon>Betaproteobacteria</taxon>
        <taxon>Rhodocyclales</taxon>
        <taxon>Zoogloeaceae</taxon>
        <taxon>Uliginosibacterium</taxon>
    </lineage>
</organism>
<name>A0ABX2IIB3_9RHOO</name>
<dbReference type="Gene3D" id="3.40.1350.10">
    <property type="match status" value="1"/>
</dbReference>
<reference evidence="3 4" key="1">
    <citation type="submission" date="2020-06" db="EMBL/GenBank/DDBJ databases">
        <title>Draft genome of Uliginosibacterium sp. IMCC34675.</title>
        <authorList>
            <person name="Song J."/>
        </authorList>
    </citation>
    <scope>NUCLEOTIDE SEQUENCE [LARGE SCALE GENOMIC DNA]</scope>
    <source>
        <strain evidence="3 4">IMCC34675</strain>
    </source>
</reference>
<dbReference type="NCBIfam" id="NF009150">
    <property type="entry name" value="PRK12497.1-3"/>
    <property type="match status" value="1"/>
</dbReference>
<dbReference type="RefSeq" id="WP_170022836.1">
    <property type="nucleotide sequence ID" value="NZ_JABCSC020000004.1"/>
</dbReference>
<sequence>MDALIAGFRKVLDCLLRRHALQGSGVQAERLAEAHLVARGARILARNVRCKGGEIDLIAEHAGHIAFVEVRLRHHRDFGGAAASITPTKQRRIVLAARYWLQGAGRVYRQRPCRFDAVLLNELDAHAPEWIQAAFSMERT</sequence>
<evidence type="ECO:0000313" key="4">
    <source>
        <dbReference type="Proteomes" id="UP000778523"/>
    </source>
</evidence>
<proteinExistence type="inferred from homology"/>
<evidence type="ECO:0000256" key="2">
    <source>
        <dbReference type="HAMAP-Rule" id="MF_00048"/>
    </source>
</evidence>
<dbReference type="HAMAP" id="MF_00048">
    <property type="entry name" value="UPF0102"/>
    <property type="match status" value="1"/>
</dbReference>
<keyword evidence="4" id="KW-1185">Reference proteome</keyword>
<dbReference type="InterPro" id="IPR003509">
    <property type="entry name" value="UPF0102_YraN-like"/>
</dbReference>
<evidence type="ECO:0000256" key="1">
    <source>
        <dbReference type="ARBA" id="ARBA00006738"/>
    </source>
</evidence>
<dbReference type="InterPro" id="IPR011335">
    <property type="entry name" value="Restrct_endonuc-II-like"/>
</dbReference>
<comment type="caution">
    <text evidence="3">The sequence shown here is derived from an EMBL/GenBank/DDBJ whole genome shotgun (WGS) entry which is preliminary data.</text>
</comment>
<dbReference type="SUPFAM" id="SSF52980">
    <property type="entry name" value="Restriction endonuclease-like"/>
    <property type="match status" value="1"/>
</dbReference>
<dbReference type="Pfam" id="PF02021">
    <property type="entry name" value="UPF0102"/>
    <property type="match status" value="1"/>
</dbReference>
<dbReference type="NCBIfam" id="TIGR00252">
    <property type="entry name" value="YraN family protein"/>
    <property type="match status" value="1"/>
</dbReference>
<dbReference type="EMBL" id="JABCSC020000004">
    <property type="protein sequence ID" value="NSL56511.1"/>
    <property type="molecule type" value="Genomic_DNA"/>
</dbReference>
<dbReference type="CDD" id="cd20736">
    <property type="entry name" value="PoNe_Nuclease"/>
    <property type="match status" value="1"/>
</dbReference>
<comment type="similarity">
    <text evidence="1 2">Belongs to the UPF0102 family.</text>
</comment>
<dbReference type="InterPro" id="IPR011856">
    <property type="entry name" value="tRNA_endonuc-like_dom_sf"/>
</dbReference>
<dbReference type="Proteomes" id="UP000778523">
    <property type="component" value="Unassembled WGS sequence"/>
</dbReference>